<keyword evidence="5 8" id="KW-1133">Transmembrane helix</keyword>
<dbReference type="EMBL" id="JAAXOW010000001">
    <property type="protein sequence ID" value="NKX92196.1"/>
    <property type="molecule type" value="Genomic_DNA"/>
</dbReference>
<feature type="transmembrane region" description="Helical" evidence="8">
    <location>
        <begin position="15"/>
        <end position="35"/>
    </location>
</feature>
<accession>A0A9X5IRN1</accession>
<dbReference type="PANTHER" id="PTHR42709">
    <property type="entry name" value="ALKALINE PHOSPHATASE LIKE PROTEIN"/>
    <property type="match status" value="1"/>
</dbReference>
<dbReference type="RefSeq" id="WP_168446262.1">
    <property type="nucleotide sequence ID" value="NZ_JAAXOW010000001.1"/>
</dbReference>
<evidence type="ECO:0000256" key="4">
    <source>
        <dbReference type="ARBA" id="ARBA00022692"/>
    </source>
</evidence>
<organism evidence="10 11">
    <name type="scientific">Sanguibacter hominis ATCC BAA-789</name>
    <dbReference type="NCBI Taxonomy" id="1312740"/>
    <lineage>
        <taxon>Bacteria</taxon>
        <taxon>Bacillati</taxon>
        <taxon>Actinomycetota</taxon>
        <taxon>Actinomycetes</taxon>
        <taxon>Micrococcales</taxon>
        <taxon>Sanguibacteraceae</taxon>
        <taxon>Sanguibacter</taxon>
    </lineage>
</organism>
<gene>
    <name evidence="10" type="ORF">HF995_02735</name>
</gene>
<sequence length="236" mass="24851">MLELVTDVAASAESWILGFAASPWIYLVLFAFTAIDGFFPPVPSESVVITLAVAAYATGSPNMWLVLLIAAVAAWTGDQIAYLIGRWVGTDRVPFLRSARGRKAVAWARQALERRGASFILAARYVPIGRIAVNMTAGALGYKRERFVFVTAAAAVLWAGYSVLIGFAAATWLGHSTLAAMAVGIAFGVLAGFVLDRVMAQIAARREARAEGQGGTGTAGTDDAAASGQRPELAEL</sequence>
<keyword evidence="3" id="KW-1003">Cell membrane</keyword>
<dbReference type="Proteomes" id="UP000774283">
    <property type="component" value="Unassembled WGS sequence"/>
</dbReference>
<evidence type="ECO:0000256" key="7">
    <source>
        <dbReference type="SAM" id="MobiDB-lite"/>
    </source>
</evidence>
<comment type="similarity">
    <text evidence="2">Belongs to the DedA family.</text>
</comment>
<keyword evidence="11" id="KW-1185">Reference proteome</keyword>
<reference evidence="10 11" key="1">
    <citation type="submission" date="2020-04" db="EMBL/GenBank/DDBJ databases">
        <title>MicrobeNet Type strains.</title>
        <authorList>
            <person name="Nicholson A.C."/>
        </authorList>
    </citation>
    <scope>NUCLEOTIDE SEQUENCE [LARGE SCALE GENOMIC DNA]</scope>
    <source>
        <strain evidence="10 11">ATCC BAA-789</strain>
    </source>
</reference>
<dbReference type="AlphaFoldDB" id="A0A9X5IRN1"/>
<name>A0A9X5IRN1_9MICO</name>
<evidence type="ECO:0000313" key="10">
    <source>
        <dbReference type="EMBL" id="NKX92196.1"/>
    </source>
</evidence>
<dbReference type="PANTHER" id="PTHR42709:SF6">
    <property type="entry name" value="UNDECAPRENYL PHOSPHATE TRANSPORTER A"/>
    <property type="match status" value="1"/>
</dbReference>
<evidence type="ECO:0000256" key="8">
    <source>
        <dbReference type="SAM" id="Phobius"/>
    </source>
</evidence>
<feature type="region of interest" description="Disordered" evidence="7">
    <location>
        <begin position="211"/>
        <end position="236"/>
    </location>
</feature>
<comment type="subcellular location">
    <subcellularLocation>
        <location evidence="1">Cell membrane</location>
        <topology evidence="1">Multi-pass membrane protein</topology>
    </subcellularLocation>
</comment>
<dbReference type="InterPro" id="IPR032816">
    <property type="entry name" value="VTT_dom"/>
</dbReference>
<evidence type="ECO:0000256" key="6">
    <source>
        <dbReference type="ARBA" id="ARBA00023136"/>
    </source>
</evidence>
<evidence type="ECO:0000256" key="1">
    <source>
        <dbReference type="ARBA" id="ARBA00004651"/>
    </source>
</evidence>
<protein>
    <submittedName>
        <fullName evidence="10">DedA family protein</fullName>
    </submittedName>
</protein>
<dbReference type="GO" id="GO:0005886">
    <property type="term" value="C:plasma membrane"/>
    <property type="evidence" value="ECO:0007669"/>
    <property type="project" value="UniProtKB-SubCell"/>
</dbReference>
<dbReference type="Pfam" id="PF09335">
    <property type="entry name" value="VTT_dom"/>
    <property type="match status" value="1"/>
</dbReference>
<dbReference type="InterPro" id="IPR051311">
    <property type="entry name" value="DedA_domain"/>
</dbReference>
<evidence type="ECO:0000256" key="5">
    <source>
        <dbReference type="ARBA" id="ARBA00022989"/>
    </source>
</evidence>
<feature type="transmembrane region" description="Helical" evidence="8">
    <location>
        <begin position="178"/>
        <end position="199"/>
    </location>
</feature>
<evidence type="ECO:0000259" key="9">
    <source>
        <dbReference type="Pfam" id="PF09335"/>
    </source>
</evidence>
<keyword evidence="4 8" id="KW-0812">Transmembrane</keyword>
<keyword evidence="6 8" id="KW-0472">Membrane</keyword>
<evidence type="ECO:0000256" key="3">
    <source>
        <dbReference type="ARBA" id="ARBA00022475"/>
    </source>
</evidence>
<feature type="domain" description="VTT" evidence="9">
    <location>
        <begin position="42"/>
        <end position="166"/>
    </location>
</feature>
<evidence type="ECO:0000256" key="2">
    <source>
        <dbReference type="ARBA" id="ARBA00010792"/>
    </source>
</evidence>
<evidence type="ECO:0000313" key="11">
    <source>
        <dbReference type="Proteomes" id="UP000774283"/>
    </source>
</evidence>
<comment type="caution">
    <text evidence="10">The sequence shown here is derived from an EMBL/GenBank/DDBJ whole genome shotgun (WGS) entry which is preliminary data.</text>
</comment>
<proteinExistence type="inferred from homology"/>
<feature type="transmembrane region" description="Helical" evidence="8">
    <location>
        <begin position="147"/>
        <end position="172"/>
    </location>
</feature>